<evidence type="ECO:0000313" key="5">
    <source>
        <dbReference type="Proteomes" id="UP000480410"/>
    </source>
</evidence>
<dbReference type="InterPro" id="IPR050834">
    <property type="entry name" value="Glycosyltransf_2"/>
</dbReference>
<dbReference type="InterPro" id="IPR001173">
    <property type="entry name" value="Glyco_trans_2-like"/>
</dbReference>
<feature type="domain" description="Glycosyltransferase 2-like" evidence="2">
    <location>
        <begin position="586"/>
        <end position="715"/>
    </location>
</feature>
<dbReference type="RefSeq" id="WP_163946631.1">
    <property type="nucleotide sequence ID" value="NZ_JAAHBU010000223.1"/>
</dbReference>
<dbReference type="Gene3D" id="3.90.550.10">
    <property type="entry name" value="Spore Coat Polysaccharide Biosynthesis Protein SpsA, Chain A"/>
    <property type="match status" value="3"/>
</dbReference>
<dbReference type="SUPFAM" id="SSF53756">
    <property type="entry name" value="UDP-Glycosyltransferase/glycogen phosphorylase"/>
    <property type="match status" value="1"/>
</dbReference>
<keyword evidence="6" id="KW-1185">Reference proteome</keyword>
<name>A0A6B3NXR0_9PSED</name>
<keyword evidence="1" id="KW-0472">Membrane</keyword>
<evidence type="ECO:0000313" key="6">
    <source>
        <dbReference type="Proteomes" id="UP000482634"/>
    </source>
</evidence>
<evidence type="ECO:0000313" key="3">
    <source>
        <dbReference type="EMBL" id="NER59350.1"/>
    </source>
</evidence>
<comment type="caution">
    <text evidence="4">The sequence shown here is derived from an EMBL/GenBank/DDBJ whole genome shotgun (WGS) entry which is preliminary data.</text>
</comment>
<proteinExistence type="predicted"/>
<organism evidence="4 6">
    <name type="scientific">Pseudomonas brassicae</name>
    <dbReference type="NCBI Taxonomy" id="2708063"/>
    <lineage>
        <taxon>Bacteria</taxon>
        <taxon>Pseudomonadati</taxon>
        <taxon>Pseudomonadota</taxon>
        <taxon>Gammaproteobacteria</taxon>
        <taxon>Pseudomonadales</taxon>
        <taxon>Pseudomonadaceae</taxon>
        <taxon>Pseudomonas</taxon>
    </lineage>
</organism>
<dbReference type="SUPFAM" id="SSF53448">
    <property type="entry name" value="Nucleotide-diphospho-sugar transferases"/>
    <property type="match status" value="3"/>
</dbReference>
<dbReference type="PANTHER" id="PTHR43685:SF2">
    <property type="entry name" value="GLYCOSYLTRANSFERASE 2-LIKE DOMAIN-CONTAINING PROTEIN"/>
    <property type="match status" value="1"/>
</dbReference>
<dbReference type="Pfam" id="PF00535">
    <property type="entry name" value="Glycos_transf_2"/>
    <property type="match status" value="2"/>
</dbReference>
<evidence type="ECO:0000313" key="4">
    <source>
        <dbReference type="EMBL" id="NER65068.1"/>
    </source>
</evidence>
<keyword evidence="4" id="KW-0808">Transferase</keyword>
<evidence type="ECO:0000256" key="1">
    <source>
        <dbReference type="ARBA" id="ARBA00022519"/>
    </source>
</evidence>
<dbReference type="Proteomes" id="UP000480410">
    <property type="component" value="Unassembled WGS sequence"/>
</dbReference>
<dbReference type="EMBL" id="JAAHBU010000223">
    <property type="protein sequence ID" value="NER65068.1"/>
    <property type="molecule type" value="Genomic_DNA"/>
</dbReference>
<dbReference type="EMBL" id="JAAHBV010000066">
    <property type="protein sequence ID" value="NER59350.1"/>
    <property type="molecule type" value="Genomic_DNA"/>
</dbReference>
<accession>A0A6M0D0U8</accession>
<protein>
    <submittedName>
        <fullName evidence="4">Glycosyltransferase</fullName>
    </submittedName>
</protein>
<sequence>MELASLLRATRGAGFLAWCLEVSVNLPVVLCTHMPMSNPLVSIVIPAYKADFFEVALRSACNQTYGNLEIVIRDDNRSGVIGEIVERLRANSRVPIDYAFNQPALGEIPNAAACVEGARGKYIKILHDDDELLPGCVAALVDVMEHDSSIALASSRRVVIDEQGALVEPDLPYLFPFADDVVINGPQLVAFLARRPINFVGEPSCMLCRREHLLAYGDQMMSLQGKLIVGFGDMALAARLFQHGNLAMLSQPLTRYRVSQQQLSCTNRAQLLTGQGQRDFTRSVFELGWADPDSGGTMVDVAPLHRPAEFLPLDLYQVIADNYLRVKTFEHTRHWLAARMTSAAQAKLITEHLACQSTLSSVEIVVLDDGIDALATQQTLASVEQQDASGQARLRVLNTGAAVGDLALQLNAFVQAGDVEWFMLVRAGETFTPAGWSTVLQELPNASQCAAVYTDYVIRDASNQLSVGLRPDFNLDFLLSHPAAMGRHWIFRRSAVLESGGFTQGFGDAIEFDLILRMVNQLGMHCFGHIPEPLVITPPPACDDTAYLAALQQHLLARGYSQAQIQSFGAGRYAIDYGHVQRPQVSIVVAAGSDLPALQRCVMSVMERTRYRQFEVLVVAAACDAPDVMQWLHDVQLLSVAQLRVVRPGRRCTASEARNLGAEYASGEFLLFLSAQAAVFDEQWLEQLLNHGLRPEVAVVGGKSLSADGRVTHAGLMPGLFAGAGRVFFGVSATSPGYLSRLLVDQNYSAVSHDCLLVRTTLYREADGFDSGVFADEGGDVDLCLRLAQQGYLVVWAPRCVILKECVATPFAAATQQRLAERWLPALARDPAGNTNFSLDEPGGAALGPLALNWRPLLNLAAPVVLAQAAPASHAAWHRLTLPLQAQEQAGTIQAAQVERLPGIVELERFAPQVILLHGAAHRDMREALRTVRTFSRVARVYELDVLPDTREGMQLLREVLAEVDRVIVATPMMAEFARHLHSDVRLVESRLDPAHWTPLAIPAGKRSSKPRVGWSGSVAEGADLAHIAEVIRALSSQVDWVVQGPCPDALRKYVTQVHLPVAPAQRAQALVKLDLDLALVPRAPAVANEFTGPEMLLEYGACGYPVICSDVPGHRGMLEVTRVGNTHEAWMRAISEQLRDPLALQHSGQRLRETVWRDWMLDPHSLSAWRSAWLGD</sequence>
<dbReference type="Proteomes" id="UP000482634">
    <property type="component" value="Unassembled WGS sequence"/>
</dbReference>
<dbReference type="PANTHER" id="PTHR43685">
    <property type="entry name" value="GLYCOSYLTRANSFERASE"/>
    <property type="match status" value="1"/>
</dbReference>
<reference evidence="5 6" key="1">
    <citation type="submission" date="2020-02" db="EMBL/GenBank/DDBJ databases">
        <title>Broccoli isolated Pseudomonas sp.</title>
        <authorList>
            <person name="Fujikawa T."/>
            <person name="Sawada H."/>
        </authorList>
    </citation>
    <scope>NUCLEOTIDE SEQUENCE [LARGE SCALE GENOMIC DNA]</scope>
    <source>
        <strain evidence="4 6">MAFF212427</strain>
        <strain evidence="3 5">MAFF212428</strain>
    </source>
</reference>
<dbReference type="CDD" id="cd00761">
    <property type="entry name" value="Glyco_tranf_GTA_type"/>
    <property type="match status" value="1"/>
</dbReference>
<feature type="domain" description="Glycosyltransferase 2-like" evidence="2">
    <location>
        <begin position="42"/>
        <end position="212"/>
    </location>
</feature>
<dbReference type="InterPro" id="IPR029044">
    <property type="entry name" value="Nucleotide-diphossugar_trans"/>
</dbReference>
<keyword evidence="1" id="KW-1003">Cell membrane</keyword>
<keyword evidence="1" id="KW-0997">Cell inner membrane</keyword>
<dbReference type="AlphaFoldDB" id="A0A6B3NXR0"/>
<dbReference type="Gene3D" id="3.40.50.2000">
    <property type="entry name" value="Glycogen Phosphorylase B"/>
    <property type="match status" value="1"/>
</dbReference>
<dbReference type="GO" id="GO:0016740">
    <property type="term" value="F:transferase activity"/>
    <property type="evidence" value="ECO:0007669"/>
    <property type="project" value="UniProtKB-KW"/>
</dbReference>
<accession>A0A6B3NXR0</accession>
<evidence type="ECO:0000259" key="2">
    <source>
        <dbReference type="Pfam" id="PF00535"/>
    </source>
</evidence>
<gene>
    <name evidence="3" type="ORF">G3435_03915</name>
    <name evidence="4" type="ORF">G3436_15830</name>
</gene>